<evidence type="ECO:0000313" key="2">
    <source>
        <dbReference type="EMBL" id="KKN67484.1"/>
    </source>
</evidence>
<proteinExistence type="predicted"/>
<protein>
    <submittedName>
        <fullName evidence="2">Uncharacterized protein</fullName>
    </submittedName>
</protein>
<feature type="region of interest" description="Disordered" evidence="1">
    <location>
        <begin position="1"/>
        <end position="27"/>
    </location>
</feature>
<accession>A0A0F9SK74</accession>
<dbReference type="EMBL" id="LAZR01000473">
    <property type="protein sequence ID" value="KKN67484.1"/>
    <property type="molecule type" value="Genomic_DNA"/>
</dbReference>
<reference evidence="2" key="1">
    <citation type="journal article" date="2015" name="Nature">
        <title>Complex archaea that bridge the gap between prokaryotes and eukaryotes.</title>
        <authorList>
            <person name="Spang A."/>
            <person name="Saw J.H."/>
            <person name="Jorgensen S.L."/>
            <person name="Zaremba-Niedzwiedzka K."/>
            <person name="Martijn J."/>
            <person name="Lind A.E."/>
            <person name="van Eijk R."/>
            <person name="Schleper C."/>
            <person name="Guy L."/>
            <person name="Ettema T.J."/>
        </authorList>
    </citation>
    <scope>NUCLEOTIDE SEQUENCE</scope>
</reference>
<comment type="caution">
    <text evidence="2">The sequence shown here is derived from an EMBL/GenBank/DDBJ whole genome shotgun (WGS) entry which is preliminary data.</text>
</comment>
<feature type="compositionally biased region" description="Basic residues" evidence="1">
    <location>
        <begin position="1"/>
        <end position="20"/>
    </location>
</feature>
<sequence length="76" mass="9060">MSKCPKCKKRVRQKNRKKIHGSTWIHKKCPDPGEPKDWLEYQKTVDPETLFKSQYELNLPDPEEEVKFSEEGKNEN</sequence>
<dbReference type="AlphaFoldDB" id="A0A0F9SK74"/>
<organism evidence="2">
    <name type="scientific">marine sediment metagenome</name>
    <dbReference type="NCBI Taxonomy" id="412755"/>
    <lineage>
        <taxon>unclassified sequences</taxon>
        <taxon>metagenomes</taxon>
        <taxon>ecological metagenomes</taxon>
    </lineage>
</organism>
<gene>
    <name evidence="2" type="ORF">LCGC14_0460810</name>
</gene>
<evidence type="ECO:0000256" key="1">
    <source>
        <dbReference type="SAM" id="MobiDB-lite"/>
    </source>
</evidence>
<name>A0A0F9SK74_9ZZZZ</name>